<evidence type="ECO:0000256" key="4">
    <source>
        <dbReference type="ARBA" id="ARBA00023033"/>
    </source>
</evidence>
<keyword evidence="1" id="KW-0285">Flavoprotein</keyword>
<accession>A0A0K6IPX0</accession>
<dbReference type="InterPro" id="IPR036188">
    <property type="entry name" value="FAD/NAD-bd_sf"/>
</dbReference>
<keyword evidence="7" id="KW-1185">Reference proteome</keyword>
<dbReference type="InterPro" id="IPR002938">
    <property type="entry name" value="FAD-bd"/>
</dbReference>
<feature type="domain" description="FAD-binding" evidence="5">
    <location>
        <begin position="75"/>
        <end position="406"/>
    </location>
</feature>
<proteinExistence type="predicted"/>
<dbReference type="GO" id="GO:0004497">
    <property type="term" value="F:monooxygenase activity"/>
    <property type="evidence" value="ECO:0007669"/>
    <property type="project" value="UniProtKB-KW"/>
</dbReference>
<dbReference type="GO" id="GO:0071949">
    <property type="term" value="F:FAD binding"/>
    <property type="evidence" value="ECO:0007669"/>
    <property type="project" value="InterPro"/>
</dbReference>
<dbReference type="STRING" id="1137284.GCA_001418205_02785"/>
<evidence type="ECO:0000256" key="1">
    <source>
        <dbReference type="ARBA" id="ARBA00022630"/>
    </source>
</evidence>
<keyword evidence="4" id="KW-0503">Monooxygenase</keyword>
<organism evidence="6 7">
    <name type="scientific">Marinomonas fungiae</name>
    <dbReference type="NCBI Taxonomy" id="1137284"/>
    <lineage>
        <taxon>Bacteria</taxon>
        <taxon>Pseudomonadati</taxon>
        <taxon>Pseudomonadota</taxon>
        <taxon>Gammaproteobacteria</taxon>
        <taxon>Oceanospirillales</taxon>
        <taxon>Oceanospirillaceae</taxon>
        <taxon>Marinomonas</taxon>
    </lineage>
</organism>
<sequence length="469" mass="51726">MCPDCQGRGKRSRRLRKKVRMEYQKALEAFAKDASNQEEPVKPKGHLEACAHCFGQGVIRASEPMPVDTERLPHVAIIGAGIGGMALAVACKHRGIPFTLYERDTSFDARSQGYGLTLQQASRAISGLGITQLDEGVVSTRHMVHNTEGKVVAEWGMRRWLEGKPNAIPKRSNIHIARQSLRWQMMQQLGGADQVHWDHQLLDFNQEAGDKVQLTLNAKGQVKQVEADLIVGADGIRSVVRQQIIGEQATPLRSLDCMVMLGICPLSELGNLQSDLLDGATVFQTANGNERIYMMPYKADSIMWQLSFRMDEKDAKVLSAQGAEALKAEACRRLPWHSPIPEILAATPAELVSGYPVYDRELLTPEHFANSPRATLIGDAAHPMTPFKGQGANQAILDALSLAREITQGCWSASVWRETGIRQSVLNAYEVAMLERSSVKVEGSAAAAEFLHSDIVLEPIDQPRRLPEK</sequence>
<dbReference type="Pfam" id="PF01494">
    <property type="entry name" value="FAD_binding_3"/>
    <property type="match status" value="1"/>
</dbReference>
<dbReference type="SUPFAM" id="SSF51905">
    <property type="entry name" value="FAD/NAD(P)-binding domain"/>
    <property type="match status" value="1"/>
</dbReference>
<dbReference type="OrthoDB" id="9782160at2"/>
<dbReference type="PANTHER" id="PTHR46972:SF1">
    <property type="entry name" value="FAD DEPENDENT OXIDOREDUCTASE DOMAIN-CONTAINING PROTEIN"/>
    <property type="match status" value="1"/>
</dbReference>
<dbReference type="PRINTS" id="PR00420">
    <property type="entry name" value="RNGMNOXGNASE"/>
</dbReference>
<keyword evidence="2" id="KW-0274">FAD</keyword>
<gene>
    <name evidence="6" type="ORF">Ga0061065_10979</name>
</gene>
<evidence type="ECO:0000313" key="6">
    <source>
        <dbReference type="EMBL" id="CUB05133.1"/>
    </source>
</evidence>
<dbReference type="EMBL" id="CYHG01000009">
    <property type="protein sequence ID" value="CUB05133.1"/>
    <property type="molecule type" value="Genomic_DNA"/>
</dbReference>
<reference evidence="7" key="1">
    <citation type="submission" date="2015-08" db="EMBL/GenBank/DDBJ databases">
        <authorList>
            <person name="Varghese N."/>
        </authorList>
    </citation>
    <scope>NUCLEOTIDE SEQUENCE [LARGE SCALE GENOMIC DNA]</scope>
    <source>
        <strain evidence="7">JCM 18476</strain>
    </source>
</reference>
<dbReference type="Proteomes" id="UP000182769">
    <property type="component" value="Unassembled WGS sequence"/>
</dbReference>
<protein>
    <submittedName>
        <fullName evidence="6">2-polyprenyl-6-methoxyphenol hydroxylase and related FAD-dependent oxidoreductases</fullName>
    </submittedName>
</protein>
<evidence type="ECO:0000256" key="2">
    <source>
        <dbReference type="ARBA" id="ARBA00022827"/>
    </source>
</evidence>
<dbReference type="PANTHER" id="PTHR46972">
    <property type="entry name" value="MONOOXYGENASE ASQM-RELATED"/>
    <property type="match status" value="1"/>
</dbReference>
<evidence type="ECO:0000259" key="5">
    <source>
        <dbReference type="Pfam" id="PF01494"/>
    </source>
</evidence>
<dbReference type="AlphaFoldDB" id="A0A0K6IPX0"/>
<evidence type="ECO:0000313" key="7">
    <source>
        <dbReference type="Proteomes" id="UP000182769"/>
    </source>
</evidence>
<dbReference type="Gene3D" id="3.50.50.60">
    <property type="entry name" value="FAD/NAD(P)-binding domain"/>
    <property type="match status" value="1"/>
</dbReference>
<evidence type="ECO:0000256" key="3">
    <source>
        <dbReference type="ARBA" id="ARBA00023002"/>
    </source>
</evidence>
<keyword evidence="3" id="KW-0560">Oxidoreductase</keyword>
<name>A0A0K6IPX0_9GAMM</name>